<reference evidence="9" key="1">
    <citation type="journal article" date="2020" name="Fungal Divers.">
        <title>Resolving the Mortierellaceae phylogeny through synthesis of multi-gene phylogenetics and phylogenomics.</title>
        <authorList>
            <person name="Vandepol N."/>
            <person name="Liber J."/>
            <person name="Desiro A."/>
            <person name="Na H."/>
            <person name="Kennedy M."/>
            <person name="Barry K."/>
            <person name="Grigoriev I.V."/>
            <person name="Miller A.N."/>
            <person name="O'Donnell K."/>
            <person name="Stajich J.E."/>
            <person name="Bonito G."/>
        </authorList>
    </citation>
    <scope>NUCLEOTIDE SEQUENCE</scope>
    <source>
        <strain evidence="9">NVP60</strain>
    </source>
</reference>
<feature type="transmembrane region" description="Helical" evidence="7">
    <location>
        <begin position="321"/>
        <end position="338"/>
    </location>
</feature>
<feature type="transmembrane region" description="Helical" evidence="7">
    <location>
        <begin position="141"/>
        <end position="160"/>
    </location>
</feature>
<protein>
    <recommendedName>
        <fullName evidence="7">Post-GPI attachment to proteins factor 3</fullName>
    </recommendedName>
</protein>
<keyword evidence="2 7" id="KW-0337">GPI-anchor biosynthesis</keyword>
<evidence type="ECO:0000256" key="4">
    <source>
        <dbReference type="ARBA" id="ARBA00022729"/>
    </source>
</evidence>
<evidence type="ECO:0000256" key="6">
    <source>
        <dbReference type="ARBA" id="ARBA00023136"/>
    </source>
</evidence>
<evidence type="ECO:0000313" key="9">
    <source>
        <dbReference type="EMBL" id="KAG0312550.1"/>
    </source>
</evidence>
<feature type="transmembrane region" description="Helical" evidence="7">
    <location>
        <begin position="292"/>
        <end position="315"/>
    </location>
</feature>
<comment type="subcellular location">
    <subcellularLocation>
        <location evidence="1">Endomembrane system</location>
        <topology evidence="1">Multi-pass membrane protein</topology>
    </subcellularLocation>
    <subcellularLocation>
        <location evidence="7">Endoplasmic reticulum membrane</location>
        <topology evidence="7">Multi-pass membrane protein</topology>
    </subcellularLocation>
</comment>
<dbReference type="GO" id="GO:0005789">
    <property type="term" value="C:endoplasmic reticulum membrane"/>
    <property type="evidence" value="ECO:0007669"/>
    <property type="project" value="UniProtKB-SubCell"/>
</dbReference>
<dbReference type="GO" id="GO:0016788">
    <property type="term" value="F:hydrolase activity, acting on ester bonds"/>
    <property type="evidence" value="ECO:0007669"/>
    <property type="project" value="TreeGrafter"/>
</dbReference>
<evidence type="ECO:0000256" key="8">
    <source>
        <dbReference type="SAM" id="MobiDB-lite"/>
    </source>
</evidence>
<proteinExistence type="inferred from homology"/>
<keyword evidence="6 7" id="KW-0472">Membrane</keyword>
<keyword evidence="7" id="KW-0256">Endoplasmic reticulum</keyword>
<feature type="transmembrane region" description="Helical" evidence="7">
    <location>
        <begin position="260"/>
        <end position="280"/>
    </location>
</feature>
<dbReference type="PANTHER" id="PTHR13148">
    <property type="entry name" value="PER1-RELATED"/>
    <property type="match status" value="1"/>
</dbReference>
<comment type="caution">
    <text evidence="7">Lacks conserved residue(s) required for the propagation of feature annotation.</text>
</comment>
<evidence type="ECO:0000256" key="1">
    <source>
        <dbReference type="ARBA" id="ARBA00004127"/>
    </source>
</evidence>
<comment type="caution">
    <text evidence="9">The sequence shown here is derived from an EMBL/GenBank/DDBJ whole genome shotgun (WGS) entry which is preliminary data.</text>
</comment>
<feature type="compositionally biased region" description="Polar residues" evidence="8">
    <location>
        <begin position="16"/>
        <end position="27"/>
    </location>
</feature>
<feature type="transmembrane region" description="Helical" evidence="7">
    <location>
        <begin position="202"/>
        <end position="220"/>
    </location>
</feature>
<organism evidence="9 10">
    <name type="scientific">Linnemannia gamsii</name>
    <dbReference type="NCBI Taxonomy" id="64522"/>
    <lineage>
        <taxon>Eukaryota</taxon>
        <taxon>Fungi</taxon>
        <taxon>Fungi incertae sedis</taxon>
        <taxon>Mucoromycota</taxon>
        <taxon>Mortierellomycotina</taxon>
        <taxon>Mortierellomycetes</taxon>
        <taxon>Mortierellales</taxon>
        <taxon>Mortierellaceae</taxon>
        <taxon>Linnemannia</taxon>
    </lineage>
</organism>
<keyword evidence="4" id="KW-0732">Signal</keyword>
<keyword evidence="3 7" id="KW-0812">Transmembrane</keyword>
<name>A0A9P6UNK6_9FUNG</name>
<dbReference type="InterPro" id="IPR007217">
    <property type="entry name" value="Per1-like"/>
</dbReference>
<sequence>MASHTRESDAQEREMTQSTTLPSATTPRRSRVMKALGAITLTIALIACCASLALASSGDRQQEYVSCVNNCDSESCQSESKGELEQQLDLSLRLTKWTCIDNCRYLCMHSITENAIQQNQPVHQYHGKWPFHRFLGLQEPASVLFSLLNGYMHVLAWPRLKRAIPENYYMRPFYLGYAIVGVNTWLWSAVYHSRDWPSTEKLDYFSAGTAIMYGLFYTVIRVTRMVNTRSQLVWGFVCLVPLLLHIGYLTFVHFDYGYNMAATATIGGIHNLWWICWSIMNWKERPYAWEPSVSALLITSAMCLEILDFAPLWGILDAHSLWHAATIPLVPIWYRFLLKDTEWEARNMKGVLRTHRD</sequence>
<feature type="compositionally biased region" description="Basic and acidic residues" evidence="8">
    <location>
        <begin position="1"/>
        <end position="15"/>
    </location>
</feature>
<comment type="similarity">
    <text evidence="7">Belongs to the PGAP3 family.</text>
</comment>
<feature type="transmembrane region" description="Helical" evidence="7">
    <location>
        <begin position="172"/>
        <end position="190"/>
    </location>
</feature>
<accession>A0A9P6UNK6</accession>
<evidence type="ECO:0000256" key="5">
    <source>
        <dbReference type="ARBA" id="ARBA00022989"/>
    </source>
</evidence>
<dbReference type="Proteomes" id="UP000823405">
    <property type="component" value="Unassembled WGS sequence"/>
</dbReference>
<feature type="region of interest" description="Disordered" evidence="8">
    <location>
        <begin position="1"/>
        <end position="27"/>
    </location>
</feature>
<keyword evidence="5 7" id="KW-1133">Transmembrane helix</keyword>
<feature type="transmembrane region" description="Helical" evidence="7">
    <location>
        <begin position="232"/>
        <end position="254"/>
    </location>
</feature>
<dbReference type="Pfam" id="PF04080">
    <property type="entry name" value="Per1"/>
    <property type="match status" value="1"/>
</dbReference>
<evidence type="ECO:0000256" key="7">
    <source>
        <dbReference type="RuleBase" id="RU365066"/>
    </source>
</evidence>
<gene>
    <name evidence="9" type="ORF">BGZ97_011095</name>
</gene>
<keyword evidence="10" id="KW-1185">Reference proteome</keyword>
<dbReference type="EMBL" id="JAAAIN010000605">
    <property type="protein sequence ID" value="KAG0312550.1"/>
    <property type="molecule type" value="Genomic_DNA"/>
</dbReference>
<feature type="transmembrane region" description="Helical" evidence="7">
    <location>
        <begin position="35"/>
        <end position="55"/>
    </location>
</feature>
<comment type="function">
    <text evidence="7">Involved in the lipid remodeling steps of GPI-anchor maturation.</text>
</comment>
<evidence type="ECO:0000256" key="3">
    <source>
        <dbReference type="ARBA" id="ARBA00022692"/>
    </source>
</evidence>
<dbReference type="OrthoDB" id="419770at2759"/>
<evidence type="ECO:0000313" key="10">
    <source>
        <dbReference type="Proteomes" id="UP000823405"/>
    </source>
</evidence>
<dbReference type="GO" id="GO:0006506">
    <property type="term" value="P:GPI anchor biosynthetic process"/>
    <property type="evidence" value="ECO:0007669"/>
    <property type="project" value="UniProtKB-KW"/>
</dbReference>
<evidence type="ECO:0000256" key="2">
    <source>
        <dbReference type="ARBA" id="ARBA00022502"/>
    </source>
</evidence>
<dbReference type="PANTHER" id="PTHR13148:SF0">
    <property type="entry name" value="POST-GPI ATTACHMENT TO PROTEINS FACTOR 3"/>
    <property type="match status" value="1"/>
</dbReference>
<dbReference type="AlphaFoldDB" id="A0A9P6UNK6"/>